<proteinExistence type="predicted"/>
<evidence type="ECO:0000313" key="2">
    <source>
        <dbReference type="Proteomes" id="UP000267841"/>
    </source>
</evidence>
<accession>A0A497XQ02</accession>
<dbReference type="PROSITE" id="PS51257">
    <property type="entry name" value="PROKAR_LIPOPROTEIN"/>
    <property type="match status" value="1"/>
</dbReference>
<comment type="caution">
    <text evidence="1">The sequence shown here is derived from an EMBL/GenBank/DDBJ whole genome shotgun (WGS) entry which is preliminary data.</text>
</comment>
<protein>
    <recommendedName>
        <fullName evidence="3">Lipoprotein</fullName>
    </recommendedName>
</protein>
<organism evidence="1 2">
    <name type="scientific">Hydrogenivirga caldilitoris</name>
    <dbReference type="NCBI Taxonomy" id="246264"/>
    <lineage>
        <taxon>Bacteria</taxon>
        <taxon>Pseudomonadati</taxon>
        <taxon>Aquificota</taxon>
        <taxon>Aquificia</taxon>
        <taxon>Aquificales</taxon>
        <taxon>Aquificaceae</taxon>
        <taxon>Hydrogenivirga</taxon>
    </lineage>
</organism>
<keyword evidence="2" id="KW-1185">Reference proteome</keyword>
<reference evidence="1 2" key="1">
    <citation type="submission" date="2018-10" db="EMBL/GenBank/DDBJ databases">
        <title>Genomic Encyclopedia of Archaeal and Bacterial Type Strains, Phase II (KMG-II): from individual species to whole genera.</title>
        <authorList>
            <person name="Goeker M."/>
        </authorList>
    </citation>
    <scope>NUCLEOTIDE SEQUENCE [LARGE SCALE GENOMIC DNA]</scope>
    <source>
        <strain evidence="1 2">DSM 16510</strain>
    </source>
</reference>
<evidence type="ECO:0008006" key="3">
    <source>
        <dbReference type="Google" id="ProtNLM"/>
    </source>
</evidence>
<dbReference type="EMBL" id="RCCJ01000001">
    <property type="protein sequence ID" value="RLJ71035.1"/>
    <property type="molecule type" value="Genomic_DNA"/>
</dbReference>
<name>A0A497XQ02_9AQUI</name>
<dbReference type="AlphaFoldDB" id="A0A497XQ02"/>
<gene>
    <name evidence="1" type="ORF">BCF55_1324</name>
</gene>
<sequence>MRRILYLFLLFGLILGCASSTRTSIHKIVNSDVVRAKIVLLENPKIDFAYQKATVREFETELLKKPVTFSIRSTLSGKEIDFVLITRKEVQKIPASTPEEVVKLAEESDINTLIILEPLKVDFSEGSSKRGEEFCVTRRAEVLIAAKVFETKTGSQIFGGVYDGETTARQCSKGIRRTDELPSQDALILKAIKRAGIKFAGEFWSSL</sequence>
<dbReference type="RefSeq" id="WP_121011763.1">
    <property type="nucleotide sequence ID" value="NZ_RCCJ01000001.1"/>
</dbReference>
<evidence type="ECO:0000313" key="1">
    <source>
        <dbReference type="EMBL" id="RLJ71035.1"/>
    </source>
</evidence>
<dbReference type="OrthoDB" id="9825540at2"/>
<dbReference type="Proteomes" id="UP000267841">
    <property type="component" value="Unassembled WGS sequence"/>
</dbReference>